<organism evidence="9 10">
    <name type="scientific">Synechococcus elongatus PCC 11801</name>
    <dbReference type="NCBI Taxonomy" id="2219813"/>
    <lineage>
        <taxon>Bacteria</taxon>
        <taxon>Bacillati</taxon>
        <taxon>Cyanobacteriota</taxon>
        <taxon>Cyanophyceae</taxon>
        <taxon>Synechococcales</taxon>
        <taxon>Synechococcaceae</taxon>
        <taxon>Synechococcus</taxon>
    </lineage>
</organism>
<keyword evidence="7 8" id="KW-0066">ATP synthesis</keyword>
<dbReference type="RefSeq" id="WP_208674851.1">
    <property type="nucleotide sequence ID" value="NZ_CP030139.2"/>
</dbReference>
<keyword evidence="3 8" id="KW-0375">Hydrogen ion transport</keyword>
<protein>
    <recommendedName>
        <fullName evidence="8">ATP synthase subunit delta</fullName>
    </recommendedName>
    <alternativeName>
        <fullName evidence="8">ATP synthase F(1) sector subunit delta</fullName>
    </alternativeName>
    <alternativeName>
        <fullName evidence="8">F-type ATPase subunit delta</fullName>
        <shortName evidence="8">F-ATPase subunit delta</shortName>
    </alternativeName>
</protein>
<comment type="subcellular location">
    <subcellularLocation>
        <location evidence="8">Cellular thylakoid membrane</location>
        <topology evidence="8">Peripheral membrane protein</topology>
    </subcellularLocation>
    <subcellularLocation>
        <location evidence="1">Membrane</location>
    </subcellularLocation>
</comment>
<dbReference type="GO" id="GO:0031676">
    <property type="term" value="C:plasma membrane-derived thylakoid membrane"/>
    <property type="evidence" value="ECO:0007669"/>
    <property type="project" value="UniProtKB-SubCell"/>
</dbReference>
<dbReference type="SUPFAM" id="SSF47928">
    <property type="entry name" value="N-terminal domain of the delta subunit of the F1F0-ATP synthase"/>
    <property type="match status" value="1"/>
</dbReference>
<dbReference type="EMBL" id="CP030139">
    <property type="protein sequence ID" value="AZB71494.1"/>
    <property type="molecule type" value="Genomic_DNA"/>
</dbReference>
<evidence type="ECO:0000256" key="3">
    <source>
        <dbReference type="ARBA" id="ARBA00022781"/>
    </source>
</evidence>
<dbReference type="Gene3D" id="1.10.520.20">
    <property type="entry name" value="N-terminal domain of the delta subunit of the F1F0-ATP synthase"/>
    <property type="match status" value="1"/>
</dbReference>
<keyword evidence="6 8" id="KW-0139">CF(1)</keyword>
<proteinExistence type="inferred from homology"/>
<dbReference type="AlphaFoldDB" id="A0AAN1UTF5"/>
<dbReference type="Proteomes" id="UP000267249">
    <property type="component" value="Chromosome"/>
</dbReference>
<dbReference type="InterPro" id="IPR020781">
    <property type="entry name" value="ATPase_OSCP/d_CS"/>
</dbReference>
<dbReference type="PROSITE" id="PS00389">
    <property type="entry name" value="ATPASE_DELTA"/>
    <property type="match status" value="1"/>
</dbReference>
<gene>
    <name evidence="8 9" type="primary">atpH</name>
    <name evidence="8" type="synonym">atpD</name>
    <name evidence="9" type="ORF">DOP62_01010</name>
</gene>
<evidence type="ECO:0000313" key="10">
    <source>
        <dbReference type="Proteomes" id="UP000267249"/>
    </source>
</evidence>
<dbReference type="NCBIfam" id="TIGR01145">
    <property type="entry name" value="ATP_synt_delta"/>
    <property type="match status" value="1"/>
</dbReference>
<accession>A0AAN1UTF5</accession>
<comment type="similarity">
    <text evidence="8">Belongs to the ATPase delta chain family.</text>
</comment>
<keyword evidence="8" id="KW-0793">Thylakoid</keyword>
<evidence type="ECO:0000256" key="4">
    <source>
        <dbReference type="ARBA" id="ARBA00023065"/>
    </source>
</evidence>
<dbReference type="InterPro" id="IPR026015">
    <property type="entry name" value="ATP_synth_OSCP/delta_N_sf"/>
</dbReference>
<evidence type="ECO:0000256" key="7">
    <source>
        <dbReference type="ARBA" id="ARBA00023310"/>
    </source>
</evidence>
<evidence type="ECO:0000256" key="2">
    <source>
        <dbReference type="ARBA" id="ARBA00022448"/>
    </source>
</evidence>
<evidence type="ECO:0000256" key="5">
    <source>
        <dbReference type="ARBA" id="ARBA00023136"/>
    </source>
</evidence>
<keyword evidence="2 8" id="KW-0813">Transport</keyword>
<dbReference type="GO" id="GO:0045259">
    <property type="term" value="C:proton-transporting ATP synthase complex"/>
    <property type="evidence" value="ECO:0007669"/>
    <property type="project" value="UniProtKB-KW"/>
</dbReference>
<dbReference type="NCBIfam" id="NF004402">
    <property type="entry name" value="PRK05758.2-2"/>
    <property type="match status" value="1"/>
</dbReference>
<dbReference type="Pfam" id="PF00213">
    <property type="entry name" value="OSCP"/>
    <property type="match status" value="1"/>
</dbReference>
<dbReference type="InterPro" id="IPR000711">
    <property type="entry name" value="ATPase_OSCP/dsu"/>
</dbReference>
<sequence>MTSTSQLFDPYAEALMAIAREQGLEDRFGEDAALFRTTLAASADLRQILENPTLFSSQKKAVLNQIFGSSVHPVVLNFLNLLVDRNRIAFLDGIADRYQSLLRQLRNVVRADVTSAVPLTESQVQVITDKVKQLTGAAGVEIESQVDADLLGGVIIKVGSQVLDASLRGQLKRISISLAA</sequence>
<keyword evidence="4 8" id="KW-0406">Ion transport</keyword>
<evidence type="ECO:0000256" key="8">
    <source>
        <dbReference type="HAMAP-Rule" id="MF_01416"/>
    </source>
</evidence>
<evidence type="ECO:0000256" key="6">
    <source>
        <dbReference type="ARBA" id="ARBA00023196"/>
    </source>
</evidence>
<comment type="function">
    <text evidence="8">F(1)F(0) ATP synthase produces ATP from ADP in the presence of a proton or sodium gradient. F-type ATPases consist of two structural domains, F(1) containing the extramembraneous catalytic core and F(0) containing the membrane proton channel, linked together by a central stalk and a peripheral stalk. During catalysis, ATP synthesis in the catalytic domain of F(1) is coupled via a rotary mechanism of the central stalk subunits to proton translocation.</text>
</comment>
<dbReference type="PRINTS" id="PR00125">
    <property type="entry name" value="ATPASEDELTA"/>
</dbReference>
<comment type="function">
    <text evidence="8">This protein is part of the stalk that links CF(0) to CF(1). It either transmits conformational changes from CF(0) to CF(1) or is implicated in proton conduction.</text>
</comment>
<dbReference type="HAMAP" id="MF_01416">
    <property type="entry name" value="ATP_synth_delta_bact"/>
    <property type="match status" value="1"/>
</dbReference>
<name>A0AAN1UTF5_SYNEL</name>
<dbReference type="GO" id="GO:0046933">
    <property type="term" value="F:proton-transporting ATP synthase activity, rotational mechanism"/>
    <property type="evidence" value="ECO:0007669"/>
    <property type="project" value="UniProtKB-UniRule"/>
</dbReference>
<evidence type="ECO:0000256" key="1">
    <source>
        <dbReference type="ARBA" id="ARBA00004370"/>
    </source>
</evidence>
<dbReference type="PANTHER" id="PTHR11910">
    <property type="entry name" value="ATP SYNTHASE DELTA CHAIN"/>
    <property type="match status" value="1"/>
</dbReference>
<evidence type="ECO:0000313" key="9">
    <source>
        <dbReference type="EMBL" id="AZB71494.1"/>
    </source>
</evidence>
<keyword evidence="5 8" id="KW-0472">Membrane</keyword>
<reference evidence="9 10" key="1">
    <citation type="journal article" date="2018" name="Sci. Rep.">
        <title>Genome Features and Biochemical Characteristics of a Robust, Fast Growing and Naturally Transformable Cyanobacterium Synechococcus elongatus PCC 11801 Isolated from India.</title>
        <authorList>
            <person name="Jaiswal D."/>
            <person name="Sengupta A."/>
            <person name="Sohoni S."/>
            <person name="Sengupta S."/>
            <person name="Phadnavis A.G."/>
            <person name="Pakrasi H.B."/>
            <person name="Wangikar P.P."/>
        </authorList>
    </citation>
    <scope>NUCLEOTIDE SEQUENCE [LARGE SCALE GENOMIC DNA]</scope>
    <source>
        <strain evidence="9 10">PCC 11801</strain>
    </source>
</reference>